<keyword evidence="6" id="KW-0927">Auxin signaling pathway</keyword>
<evidence type="ECO:0000256" key="5">
    <source>
        <dbReference type="ARBA" id="ARBA00023136"/>
    </source>
</evidence>
<feature type="region of interest" description="Disordered" evidence="7">
    <location>
        <begin position="200"/>
        <end position="232"/>
    </location>
</feature>
<feature type="region of interest" description="Disordered" evidence="7">
    <location>
        <begin position="33"/>
        <end position="184"/>
    </location>
</feature>
<reference evidence="8" key="1">
    <citation type="journal article" date="2019" name="Nat. Commun.">
        <title>Genome-wide association mapping of date palm fruit traits.</title>
        <authorList>
            <person name="Hazzouri K.M."/>
            <person name="Gros-Balthazard M."/>
            <person name="Flowers J.M."/>
            <person name="Copetti D."/>
            <person name="Lemansour A."/>
            <person name="Lebrun M."/>
            <person name="Masmoudi K."/>
            <person name="Ferrand S."/>
            <person name="Dhar M.I."/>
            <person name="Fresquez Z.A."/>
            <person name="Rosas U."/>
            <person name="Zhang J."/>
            <person name="Talag J."/>
            <person name="Lee S."/>
            <person name="Kudrna D."/>
            <person name="Powell R.F."/>
            <person name="Leitch I.J."/>
            <person name="Krueger R.R."/>
            <person name="Wing R.A."/>
            <person name="Amiri K.M.A."/>
            <person name="Purugganan M.D."/>
        </authorList>
    </citation>
    <scope>NUCLEOTIDE SEQUENCE [LARGE SCALE GENOMIC DNA]</scope>
    <source>
        <strain evidence="8">cv. Khalas</strain>
    </source>
</reference>
<accession>A0A8B7BY61</accession>
<keyword evidence="8" id="KW-1185">Reference proteome</keyword>
<dbReference type="RefSeq" id="XP_008787849.2">
    <property type="nucleotide sequence ID" value="XM_008789627.3"/>
</dbReference>
<evidence type="ECO:0000313" key="8">
    <source>
        <dbReference type="Proteomes" id="UP000228380"/>
    </source>
</evidence>
<feature type="region of interest" description="Disordered" evidence="7">
    <location>
        <begin position="314"/>
        <end position="333"/>
    </location>
</feature>
<evidence type="ECO:0000256" key="4">
    <source>
        <dbReference type="ARBA" id="ARBA00022475"/>
    </source>
</evidence>
<evidence type="ECO:0000256" key="6">
    <source>
        <dbReference type="ARBA" id="ARBA00023294"/>
    </source>
</evidence>
<feature type="compositionally biased region" description="Low complexity" evidence="7">
    <location>
        <begin position="206"/>
        <end position="216"/>
    </location>
</feature>
<feature type="compositionally biased region" description="Low complexity" evidence="7">
    <location>
        <begin position="95"/>
        <end position="114"/>
    </location>
</feature>
<feature type="compositionally biased region" description="Acidic residues" evidence="7">
    <location>
        <begin position="317"/>
        <end position="326"/>
    </location>
</feature>
<dbReference type="GO" id="GO:0005886">
    <property type="term" value="C:plasma membrane"/>
    <property type="evidence" value="ECO:0007669"/>
    <property type="project" value="UniProtKB-SubCell"/>
</dbReference>
<evidence type="ECO:0000256" key="7">
    <source>
        <dbReference type="SAM" id="MobiDB-lite"/>
    </source>
</evidence>
<dbReference type="GeneID" id="103705778"/>
<dbReference type="InterPro" id="IPR039621">
    <property type="entry name" value="BG1-like"/>
</dbReference>
<name>A0A8B7BY61_PHODC</name>
<dbReference type="PANTHER" id="PTHR33541">
    <property type="entry name" value="PROTEIN BIG GRAIN 1-LIKE A-RELATED"/>
    <property type="match status" value="1"/>
</dbReference>
<keyword evidence="4" id="KW-1003">Cell membrane</keyword>
<dbReference type="OrthoDB" id="680041at2759"/>
<gene>
    <name evidence="9" type="primary">LOC103705778</name>
</gene>
<comment type="similarity">
    <text evidence="2">Belongs to the BIG GRAIN 1 (BG1) plant protein family.</text>
</comment>
<evidence type="ECO:0000313" key="9">
    <source>
        <dbReference type="RefSeq" id="XP_008787849.2"/>
    </source>
</evidence>
<keyword evidence="3" id="KW-0813">Transport</keyword>
<dbReference type="KEGG" id="pda:103705778"/>
<feature type="compositionally biased region" description="Gly residues" evidence="7">
    <location>
        <begin position="217"/>
        <end position="226"/>
    </location>
</feature>
<dbReference type="GO" id="GO:0009734">
    <property type="term" value="P:auxin-activated signaling pathway"/>
    <property type="evidence" value="ECO:0007669"/>
    <property type="project" value="UniProtKB-KW"/>
</dbReference>
<organism evidence="8 9">
    <name type="scientific">Phoenix dactylifera</name>
    <name type="common">Date palm</name>
    <dbReference type="NCBI Taxonomy" id="42345"/>
    <lineage>
        <taxon>Eukaryota</taxon>
        <taxon>Viridiplantae</taxon>
        <taxon>Streptophyta</taxon>
        <taxon>Embryophyta</taxon>
        <taxon>Tracheophyta</taxon>
        <taxon>Spermatophyta</taxon>
        <taxon>Magnoliopsida</taxon>
        <taxon>Liliopsida</taxon>
        <taxon>Arecaceae</taxon>
        <taxon>Coryphoideae</taxon>
        <taxon>Phoeniceae</taxon>
        <taxon>Phoenix</taxon>
    </lineage>
</organism>
<evidence type="ECO:0000256" key="2">
    <source>
        <dbReference type="ARBA" id="ARBA00010067"/>
    </source>
</evidence>
<dbReference type="AlphaFoldDB" id="A0A8B7BY61"/>
<proteinExistence type="inferred from homology"/>
<sequence length="370" mass="39007">MERGPKPALRCGNAHPSFSSTLLDVIYRSIDETDGGAVREHRTGGAPDRLYDRGPAAAKKQQSSVADRWPAERRSTAAVTRLRKPNNRRDFLVNSTSSSSDCSSYGGFSSSDAESVSRPPGLRPIRTGSFLYRSEEARSRPPAPPPPVAASPPAHPHQDKKKSGSIRSKFRDLRKSKSPASPGARLASFLNSLFTAAGSPRKSKSATAAAAAAAGPASGGGGGTGGEESACSTASSYSRSCLSKTPSSKGLPASVAGEAVKRSVRFYPVSVIVDEDCRPCGQKCLYDGDPAAGATRRPPPPAAVAKKRVAELLRGFEDEEDDDEGSDSSSDLFELENLTAIGGRGYRDELPVYETTHFGTNRALSHGLIL</sequence>
<feature type="compositionally biased region" description="Pro residues" evidence="7">
    <location>
        <begin position="141"/>
        <end position="155"/>
    </location>
</feature>
<dbReference type="PANTHER" id="PTHR33541:SF28">
    <property type="entry name" value="PROTEIN BIG GRAIN 1-LIKE A"/>
    <property type="match status" value="1"/>
</dbReference>
<keyword evidence="5" id="KW-0472">Membrane</keyword>
<dbReference type="Proteomes" id="UP000228380">
    <property type="component" value="Chromosome 15"/>
</dbReference>
<protein>
    <submittedName>
        <fullName evidence="9">Protein BIG GRAIN 1-like</fullName>
    </submittedName>
</protein>
<evidence type="ECO:0000256" key="1">
    <source>
        <dbReference type="ARBA" id="ARBA00004236"/>
    </source>
</evidence>
<comment type="subcellular location">
    <subcellularLocation>
        <location evidence="1">Cell membrane</location>
    </subcellularLocation>
</comment>
<reference evidence="9" key="2">
    <citation type="submission" date="2025-08" db="UniProtKB">
        <authorList>
            <consortium name="RefSeq"/>
        </authorList>
    </citation>
    <scope>IDENTIFICATION</scope>
    <source>
        <tissue evidence="9">Young leaves</tissue>
    </source>
</reference>
<evidence type="ECO:0000256" key="3">
    <source>
        <dbReference type="ARBA" id="ARBA00022448"/>
    </source>
</evidence>